<keyword evidence="8" id="KW-1185">Reference proteome</keyword>
<feature type="compositionally biased region" description="Low complexity" evidence="6">
    <location>
        <begin position="120"/>
        <end position="132"/>
    </location>
</feature>
<feature type="region of interest" description="Disordered" evidence="6">
    <location>
        <begin position="37"/>
        <end position="68"/>
    </location>
</feature>
<comment type="subcellular location">
    <subcellularLocation>
        <location evidence="1">Nucleus</location>
    </subcellularLocation>
</comment>
<proteinExistence type="predicted"/>
<evidence type="ECO:0000256" key="5">
    <source>
        <dbReference type="ARBA" id="ARBA00023242"/>
    </source>
</evidence>
<dbReference type="SUPFAM" id="SSF101936">
    <property type="entry name" value="DNA-binding pseudobarrel domain"/>
    <property type="match status" value="1"/>
</dbReference>
<keyword evidence="2" id="KW-0805">Transcription regulation</keyword>
<reference evidence="7 8" key="1">
    <citation type="journal article" date="2023" name="Plants (Basel)">
        <title>Bridging the Gap: Combining Genomics and Transcriptomics Approaches to Understand Stylosanthes scabra, an Orphan Legume from the Brazilian Caatinga.</title>
        <authorList>
            <person name="Ferreira-Neto J.R.C."/>
            <person name="da Silva M.D."/>
            <person name="Binneck E."/>
            <person name="de Melo N.F."/>
            <person name="da Silva R.H."/>
            <person name="de Melo A.L.T.M."/>
            <person name="Pandolfi V."/>
            <person name="Bustamante F.O."/>
            <person name="Brasileiro-Vidal A.C."/>
            <person name="Benko-Iseppon A.M."/>
        </authorList>
    </citation>
    <scope>NUCLEOTIDE SEQUENCE [LARGE SCALE GENOMIC DNA]</scope>
    <source>
        <tissue evidence="7">Leaves</tissue>
    </source>
</reference>
<protein>
    <recommendedName>
        <fullName evidence="9">B3 domain-containing protein</fullName>
    </recommendedName>
</protein>
<accession>A0ABU6SFD6</accession>
<dbReference type="PANTHER" id="PTHR31541">
    <property type="entry name" value="B3 DOMAIN PLANT PROTEIN-RELATED"/>
    <property type="match status" value="1"/>
</dbReference>
<comment type="caution">
    <text evidence="7">The sequence shown here is derived from an EMBL/GenBank/DDBJ whole genome shotgun (WGS) entry which is preliminary data.</text>
</comment>
<organism evidence="7 8">
    <name type="scientific">Stylosanthes scabra</name>
    <dbReference type="NCBI Taxonomy" id="79078"/>
    <lineage>
        <taxon>Eukaryota</taxon>
        <taxon>Viridiplantae</taxon>
        <taxon>Streptophyta</taxon>
        <taxon>Embryophyta</taxon>
        <taxon>Tracheophyta</taxon>
        <taxon>Spermatophyta</taxon>
        <taxon>Magnoliopsida</taxon>
        <taxon>eudicotyledons</taxon>
        <taxon>Gunneridae</taxon>
        <taxon>Pentapetalae</taxon>
        <taxon>rosids</taxon>
        <taxon>fabids</taxon>
        <taxon>Fabales</taxon>
        <taxon>Fabaceae</taxon>
        <taxon>Papilionoideae</taxon>
        <taxon>50 kb inversion clade</taxon>
        <taxon>dalbergioids sensu lato</taxon>
        <taxon>Dalbergieae</taxon>
        <taxon>Pterocarpus clade</taxon>
        <taxon>Stylosanthes</taxon>
    </lineage>
</organism>
<keyword evidence="4" id="KW-0804">Transcription</keyword>
<dbReference type="Pfam" id="PF03754">
    <property type="entry name" value="At2g31720-like"/>
    <property type="match status" value="1"/>
</dbReference>
<feature type="region of interest" description="Disordered" evidence="6">
    <location>
        <begin position="117"/>
        <end position="167"/>
    </location>
</feature>
<evidence type="ECO:0000313" key="7">
    <source>
        <dbReference type="EMBL" id="MED6135012.1"/>
    </source>
</evidence>
<sequence>MARIKFTFPWFECGRNSSSSDKNNLKEPHMVDADNTTAEVMSSRKRKRRNAFLESDGSSGDGRTAERNKDNMMMNIKKTERSCLVQENNQHCFNDTEFEVAEILHNLGTFFLERLKSETSKNSSPSNVSASSTDKEKVSKNTSKTTLTPPRVSPMRRERTRAVNQPSSELPENFKNVIRNMGGSEITFVIEKSLCMSDLNRQQNRLSIPSAKVKDTKFLLKAELTSLDDKGEIKVKLIQPSLEIGELSLVKWFMAKENGSVSSSFILRSNWMNVAEANKLKENDVVQVWSFRVEEKLCIAIVKL</sequence>
<dbReference type="Gene3D" id="2.40.330.10">
    <property type="entry name" value="DNA-binding pseudobarrel domain"/>
    <property type="match status" value="1"/>
</dbReference>
<evidence type="ECO:0000256" key="2">
    <source>
        <dbReference type="ARBA" id="ARBA00023015"/>
    </source>
</evidence>
<evidence type="ECO:0008006" key="9">
    <source>
        <dbReference type="Google" id="ProtNLM"/>
    </source>
</evidence>
<evidence type="ECO:0000256" key="3">
    <source>
        <dbReference type="ARBA" id="ARBA00023125"/>
    </source>
</evidence>
<dbReference type="EMBL" id="JASCZI010060655">
    <property type="protein sequence ID" value="MED6135012.1"/>
    <property type="molecule type" value="Genomic_DNA"/>
</dbReference>
<evidence type="ECO:0000256" key="1">
    <source>
        <dbReference type="ARBA" id="ARBA00004123"/>
    </source>
</evidence>
<dbReference type="InterPro" id="IPR015300">
    <property type="entry name" value="DNA-bd_pseudobarrel_sf"/>
</dbReference>
<evidence type="ECO:0000313" key="8">
    <source>
        <dbReference type="Proteomes" id="UP001341840"/>
    </source>
</evidence>
<dbReference type="Proteomes" id="UP001341840">
    <property type="component" value="Unassembled WGS sequence"/>
</dbReference>
<evidence type="ECO:0000256" key="4">
    <source>
        <dbReference type="ARBA" id="ARBA00023163"/>
    </source>
</evidence>
<gene>
    <name evidence="7" type="ORF">PIB30_042335</name>
</gene>
<name>A0ABU6SFD6_9FABA</name>
<keyword evidence="5" id="KW-0539">Nucleus</keyword>
<dbReference type="PANTHER" id="PTHR31541:SF25">
    <property type="entry name" value="GAMMA-GLIADIN B"/>
    <property type="match status" value="1"/>
</dbReference>
<evidence type="ECO:0000256" key="6">
    <source>
        <dbReference type="SAM" id="MobiDB-lite"/>
    </source>
</evidence>
<dbReference type="InterPro" id="IPR005508">
    <property type="entry name" value="At2g31720-like"/>
</dbReference>
<keyword evidence="3" id="KW-0238">DNA-binding</keyword>